<gene>
    <name evidence="6" type="ORF">M9458_014173</name>
</gene>
<dbReference type="Proteomes" id="UP001529510">
    <property type="component" value="Unassembled WGS sequence"/>
</dbReference>
<reference evidence="6 7" key="1">
    <citation type="submission" date="2024-05" db="EMBL/GenBank/DDBJ databases">
        <title>Genome sequencing and assembly of Indian major carp, Cirrhinus mrigala (Hamilton, 1822).</title>
        <authorList>
            <person name="Mohindra V."/>
            <person name="Chowdhury L.M."/>
            <person name="Lal K."/>
            <person name="Jena J.K."/>
        </authorList>
    </citation>
    <scope>NUCLEOTIDE SEQUENCE [LARGE SCALE GENOMIC DNA]</scope>
    <source>
        <strain evidence="6">CM1030</strain>
        <tissue evidence="6">Blood</tissue>
    </source>
</reference>
<dbReference type="AlphaFoldDB" id="A0ABD0QZ23"/>
<organism evidence="6 7">
    <name type="scientific">Cirrhinus mrigala</name>
    <name type="common">Mrigala</name>
    <dbReference type="NCBI Taxonomy" id="683832"/>
    <lineage>
        <taxon>Eukaryota</taxon>
        <taxon>Metazoa</taxon>
        <taxon>Chordata</taxon>
        <taxon>Craniata</taxon>
        <taxon>Vertebrata</taxon>
        <taxon>Euteleostomi</taxon>
        <taxon>Actinopterygii</taxon>
        <taxon>Neopterygii</taxon>
        <taxon>Teleostei</taxon>
        <taxon>Ostariophysi</taxon>
        <taxon>Cypriniformes</taxon>
        <taxon>Cyprinidae</taxon>
        <taxon>Labeoninae</taxon>
        <taxon>Labeonini</taxon>
        <taxon>Cirrhinus</taxon>
    </lineage>
</organism>
<dbReference type="EMBL" id="JAMKFB020000006">
    <property type="protein sequence ID" value="KAL0191475.1"/>
    <property type="molecule type" value="Genomic_DNA"/>
</dbReference>
<feature type="non-terminal residue" evidence="6">
    <location>
        <position position="1"/>
    </location>
</feature>
<evidence type="ECO:0000256" key="3">
    <source>
        <dbReference type="PROSITE-ProRule" id="PRU00042"/>
    </source>
</evidence>
<dbReference type="PROSITE" id="PS50157">
    <property type="entry name" value="ZINC_FINGER_C2H2_2"/>
    <property type="match status" value="1"/>
</dbReference>
<feature type="non-terminal residue" evidence="6">
    <location>
        <position position="79"/>
    </location>
</feature>
<proteinExistence type="predicted"/>
<accession>A0ABD0QZ23</accession>
<evidence type="ECO:0000256" key="1">
    <source>
        <dbReference type="ARBA" id="ARBA00004123"/>
    </source>
</evidence>
<evidence type="ECO:0000313" key="6">
    <source>
        <dbReference type="EMBL" id="KAL0191475.1"/>
    </source>
</evidence>
<evidence type="ECO:0000313" key="7">
    <source>
        <dbReference type="Proteomes" id="UP001529510"/>
    </source>
</evidence>
<evidence type="ECO:0000259" key="5">
    <source>
        <dbReference type="PROSITE" id="PS50157"/>
    </source>
</evidence>
<keyword evidence="7" id="KW-1185">Reference proteome</keyword>
<evidence type="ECO:0000256" key="4">
    <source>
        <dbReference type="SAM" id="MobiDB-lite"/>
    </source>
</evidence>
<dbReference type="InterPro" id="IPR013087">
    <property type="entry name" value="Znf_C2H2_type"/>
</dbReference>
<name>A0ABD0QZ23_CIRMR</name>
<comment type="caution">
    <text evidence="6">The sequence shown here is derived from an EMBL/GenBank/DDBJ whole genome shotgun (WGS) entry which is preliminary data.</text>
</comment>
<comment type="subcellular location">
    <subcellularLocation>
        <location evidence="1">Nucleus</location>
    </subcellularLocation>
</comment>
<keyword evidence="3" id="KW-0479">Metal-binding</keyword>
<feature type="region of interest" description="Disordered" evidence="4">
    <location>
        <begin position="1"/>
        <end position="46"/>
    </location>
</feature>
<feature type="domain" description="C2H2-type" evidence="5">
    <location>
        <begin position="53"/>
        <end position="79"/>
    </location>
</feature>
<keyword evidence="2" id="KW-0539">Nucleus</keyword>
<evidence type="ECO:0000256" key="2">
    <source>
        <dbReference type="ARBA" id="ARBA00023242"/>
    </source>
</evidence>
<dbReference type="GO" id="GO:0008270">
    <property type="term" value="F:zinc ion binding"/>
    <property type="evidence" value="ECO:0007669"/>
    <property type="project" value="UniProtKB-KW"/>
</dbReference>
<protein>
    <recommendedName>
        <fullName evidence="5">C2H2-type domain-containing protein</fullName>
    </recommendedName>
</protein>
<dbReference type="PANTHER" id="PTHR13948">
    <property type="entry name" value="RNA-BINDING PROTEIN"/>
    <property type="match status" value="1"/>
</dbReference>
<sequence>RPMGSLGMLAADYGAGSDEEEEEKHEKQETARPAKSQPQADEKEDRLTDWKKMACLLCRRQFPNKDALIRHQQLSDLHK</sequence>
<keyword evidence="3" id="KW-0863">Zinc-finger</keyword>
<dbReference type="GO" id="GO:0005634">
    <property type="term" value="C:nucleus"/>
    <property type="evidence" value="ECO:0007669"/>
    <property type="project" value="UniProtKB-SubCell"/>
</dbReference>
<keyword evidence="3" id="KW-0862">Zinc</keyword>
<dbReference type="PANTHER" id="PTHR13948:SF37">
    <property type="entry name" value="RNA-BINDING PROTEIN 6 ISOFORM X1"/>
    <property type="match status" value="1"/>
</dbReference>